<dbReference type="Proteomes" id="UP001165121">
    <property type="component" value="Unassembled WGS sequence"/>
</dbReference>
<evidence type="ECO:0000313" key="1">
    <source>
        <dbReference type="EMBL" id="GMF59968.1"/>
    </source>
</evidence>
<reference evidence="1" key="1">
    <citation type="submission" date="2023-04" db="EMBL/GenBank/DDBJ databases">
        <title>Phytophthora fragariaefolia NBRC 109709.</title>
        <authorList>
            <person name="Ichikawa N."/>
            <person name="Sato H."/>
            <person name="Tonouchi N."/>
        </authorList>
    </citation>
    <scope>NUCLEOTIDE SEQUENCE</scope>
    <source>
        <strain evidence="1">NBRC 109709</strain>
    </source>
</reference>
<dbReference type="EMBL" id="BSXT01005177">
    <property type="protein sequence ID" value="GMF59968.1"/>
    <property type="molecule type" value="Genomic_DNA"/>
</dbReference>
<gene>
    <name evidence="1" type="ORF">Pfra01_002600900</name>
</gene>
<dbReference type="AlphaFoldDB" id="A0A9W6YDZ5"/>
<protein>
    <submittedName>
        <fullName evidence="1">Unnamed protein product</fullName>
    </submittedName>
</protein>
<evidence type="ECO:0000313" key="2">
    <source>
        <dbReference type="Proteomes" id="UP001165121"/>
    </source>
</evidence>
<comment type="caution">
    <text evidence="1">The sequence shown here is derived from an EMBL/GenBank/DDBJ whole genome shotgun (WGS) entry which is preliminary data.</text>
</comment>
<proteinExistence type="predicted"/>
<accession>A0A9W6YDZ5</accession>
<dbReference type="OrthoDB" id="124327at2759"/>
<name>A0A9W6YDZ5_9STRA</name>
<organism evidence="1 2">
    <name type="scientific">Phytophthora fragariaefolia</name>
    <dbReference type="NCBI Taxonomy" id="1490495"/>
    <lineage>
        <taxon>Eukaryota</taxon>
        <taxon>Sar</taxon>
        <taxon>Stramenopiles</taxon>
        <taxon>Oomycota</taxon>
        <taxon>Peronosporomycetes</taxon>
        <taxon>Peronosporales</taxon>
        <taxon>Peronosporaceae</taxon>
        <taxon>Phytophthora</taxon>
    </lineage>
</organism>
<keyword evidence="2" id="KW-1185">Reference proteome</keyword>
<sequence length="240" mass="26112">MLLPVIKLLMRNLFARAARHLGDETPELVIFNADTFGSLVVSTCVQSAPTTWSAFVLIAADAAMIGLSLHDINHCSVGLQQLESAIDTGPIWKRCRGTVGHDLLAGRTPTTFERASILLEREDYSTHQAGDRRTATVVPCASSQQTNLFYGGANEGAGAVEVSDSTTSRLASYITRISTAWMGDSLAHLGEINSAPGRRLPSSVQVAAKYTHRVRRMLYMAEFLLLLNYVEVVMPQIFGT</sequence>